<keyword evidence="1" id="KW-0040">ANK repeat</keyword>
<evidence type="ECO:0000313" key="3">
    <source>
        <dbReference type="Proteomes" id="UP000692954"/>
    </source>
</evidence>
<dbReference type="PROSITE" id="PS50297">
    <property type="entry name" value="ANK_REP_REGION"/>
    <property type="match status" value="1"/>
</dbReference>
<dbReference type="AlphaFoldDB" id="A0A8S1Q062"/>
<dbReference type="OrthoDB" id="1577640at2759"/>
<protein>
    <recommendedName>
        <fullName evidence="4">Ankyrin repeat protein</fullName>
    </recommendedName>
</protein>
<name>A0A8S1Q062_9CILI</name>
<dbReference type="Proteomes" id="UP000692954">
    <property type="component" value="Unassembled WGS sequence"/>
</dbReference>
<keyword evidence="3" id="KW-1185">Reference proteome</keyword>
<dbReference type="EMBL" id="CAJJDN010000091">
    <property type="protein sequence ID" value="CAD8108615.1"/>
    <property type="molecule type" value="Genomic_DNA"/>
</dbReference>
<evidence type="ECO:0000256" key="1">
    <source>
        <dbReference type="PROSITE-ProRule" id="PRU00023"/>
    </source>
</evidence>
<comment type="caution">
    <text evidence="2">The sequence shown here is derived from an EMBL/GenBank/DDBJ whole genome shotgun (WGS) entry which is preliminary data.</text>
</comment>
<dbReference type="Pfam" id="PF00023">
    <property type="entry name" value="Ank"/>
    <property type="match status" value="1"/>
</dbReference>
<feature type="repeat" description="ANK" evidence="1">
    <location>
        <begin position="121"/>
        <end position="153"/>
    </location>
</feature>
<sequence>MKNIQNFILNGKQFLIDRYSIHTSEQALKTYQKQQYKENNFLLLILESLQVHSNKIIQDDENPNNFFQLIFSQSAHIKWSQHTLSTSGIQQHNLSLFFFQQNTKPQIIVQKSLKYEQQNERGDTPLHLASISGQCEIIKLLLYLKFNVDVENKEHLNLSRICFVQLTQCIQNSMQILLRNSKNHNPLKFCSLLFYF</sequence>
<accession>A0A8S1Q062</accession>
<dbReference type="InterPro" id="IPR002110">
    <property type="entry name" value="Ankyrin_rpt"/>
</dbReference>
<evidence type="ECO:0008006" key="4">
    <source>
        <dbReference type="Google" id="ProtNLM"/>
    </source>
</evidence>
<dbReference type="SMART" id="SM00248">
    <property type="entry name" value="ANK"/>
    <property type="match status" value="1"/>
</dbReference>
<gene>
    <name evidence="2" type="ORF">PSON_ATCC_30995.1.T0910160</name>
</gene>
<proteinExistence type="predicted"/>
<reference evidence="2" key="1">
    <citation type="submission" date="2021-01" db="EMBL/GenBank/DDBJ databases">
        <authorList>
            <consortium name="Genoscope - CEA"/>
            <person name="William W."/>
        </authorList>
    </citation>
    <scope>NUCLEOTIDE SEQUENCE</scope>
</reference>
<dbReference type="PROSITE" id="PS50088">
    <property type="entry name" value="ANK_REPEAT"/>
    <property type="match status" value="1"/>
</dbReference>
<organism evidence="2 3">
    <name type="scientific">Paramecium sonneborni</name>
    <dbReference type="NCBI Taxonomy" id="65129"/>
    <lineage>
        <taxon>Eukaryota</taxon>
        <taxon>Sar</taxon>
        <taxon>Alveolata</taxon>
        <taxon>Ciliophora</taxon>
        <taxon>Intramacronucleata</taxon>
        <taxon>Oligohymenophorea</taxon>
        <taxon>Peniculida</taxon>
        <taxon>Parameciidae</taxon>
        <taxon>Paramecium</taxon>
    </lineage>
</organism>
<evidence type="ECO:0000313" key="2">
    <source>
        <dbReference type="EMBL" id="CAD8108615.1"/>
    </source>
</evidence>